<keyword evidence="7 8" id="KW-0472">Membrane</keyword>
<reference evidence="9" key="2">
    <citation type="journal article" date="2021" name="PeerJ">
        <title>Extensive microbial diversity within the chicken gut microbiome revealed by metagenomics and culture.</title>
        <authorList>
            <person name="Gilroy R."/>
            <person name="Ravi A."/>
            <person name="Getino M."/>
            <person name="Pursley I."/>
            <person name="Horton D.L."/>
            <person name="Alikhan N.F."/>
            <person name="Baker D."/>
            <person name="Gharbi K."/>
            <person name="Hall N."/>
            <person name="Watson M."/>
            <person name="Adriaenssens E.M."/>
            <person name="Foster-Nyarko E."/>
            <person name="Jarju S."/>
            <person name="Secka A."/>
            <person name="Antonio M."/>
            <person name="Oren A."/>
            <person name="Chaudhuri R.R."/>
            <person name="La Ragione R."/>
            <person name="Hildebrand F."/>
            <person name="Pallen M.J."/>
        </authorList>
    </citation>
    <scope>NUCLEOTIDE SEQUENCE</scope>
    <source>
        <strain evidence="9">ChiHile30-977</strain>
    </source>
</reference>
<comment type="subcellular location">
    <subcellularLocation>
        <location evidence="1">Cell membrane</location>
        <topology evidence="1">Multi-pass membrane protein</topology>
    </subcellularLocation>
</comment>
<dbReference type="PANTHER" id="PTHR34979">
    <property type="entry name" value="INNER MEMBRANE PROTEIN YGAZ"/>
    <property type="match status" value="1"/>
</dbReference>
<dbReference type="EMBL" id="DVFI01000026">
    <property type="protein sequence ID" value="HIQ62288.1"/>
    <property type="molecule type" value="Genomic_DNA"/>
</dbReference>
<dbReference type="PANTHER" id="PTHR34979:SF1">
    <property type="entry name" value="INNER MEMBRANE PROTEIN YGAZ"/>
    <property type="match status" value="1"/>
</dbReference>
<comment type="similarity">
    <text evidence="2">Belongs to the AzlC family.</text>
</comment>
<keyword evidence="3" id="KW-0813">Transport</keyword>
<protein>
    <submittedName>
        <fullName evidence="9">AzlC family ABC transporter permease</fullName>
    </submittedName>
</protein>
<dbReference type="AlphaFoldDB" id="A0A9D0YUL8"/>
<evidence type="ECO:0000256" key="5">
    <source>
        <dbReference type="ARBA" id="ARBA00022692"/>
    </source>
</evidence>
<dbReference type="Proteomes" id="UP000886819">
    <property type="component" value="Unassembled WGS sequence"/>
</dbReference>
<accession>A0A9D0YUL8</accession>
<dbReference type="Pfam" id="PF03591">
    <property type="entry name" value="AzlC"/>
    <property type="match status" value="1"/>
</dbReference>
<evidence type="ECO:0000256" key="8">
    <source>
        <dbReference type="SAM" id="Phobius"/>
    </source>
</evidence>
<evidence type="ECO:0000256" key="6">
    <source>
        <dbReference type="ARBA" id="ARBA00022989"/>
    </source>
</evidence>
<feature type="transmembrane region" description="Helical" evidence="8">
    <location>
        <begin position="12"/>
        <end position="38"/>
    </location>
</feature>
<dbReference type="InterPro" id="IPR011606">
    <property type="entry name" value="Brnchd-chn_aa_trnsp_permease"/>
</dbReference>
<keyword evidence="6 8" id="KW-1133">Transmembrane helix</keyword>
<sequence>MRSFHRGVRDGLPIGLGYFSVSIGFGLLAVSGGLTLLQAVLISMCNLTSAGQMAGVNVMFAGGTLVEMAVSQGVINLRYALMSLSLSQKLDDSMTLPHRLAWSFFNTDEIFAVASGQTGSVGRSYLYGLAVLPYLGWALGTLMGAAAGMVLPGPLRDGLGIAIYGMFLAIIVPPARAQRPIRLAVLLAIALRCALYYLPGLREISGGFAVVLSAVAVCTLCALKYPIREADT</sequence>
<keyword evidence="5 8" id="KW-0812">Transmembrane</keyword>
<evidence type="ECO:0000256" key="3">
    <source>
        <dbReference type="ARBA" id="ARBA00022448"/>
    </source>
</evidence>
<proteinExistence type="inferred from homology"/>
<evidence type="ECO:0000256" key="4">
    <source>
        <dbReference type="ARBA" id="ARBA00022475"/>
    </source>
</evidence>
<evidence type="ECO:0000256" key="7">
    <source>
        <dbReference type="ARBA" id="ARBA00023136"/>
    </source>
</evidence>
<evidence type="ECO:0000313" key="10">
    <source>
        <dbReference type="Proteomes" id="UP000886819"/>
    </source>
</evidence>
<keyword evidence="4" id="KW-1003">Cell membrane</keyword>
<name>A0A9D0YUL8_9FIRM</name>
<dbReference type="GO" id="GO:1903785">
    <property type="term" value="P:L-valine transmembrane transport"/>
    <property type="evidence" value="ECO:0007669"/>
    <property type="project" value="TreeGrafter"/>
</dbReference>
<dbReference type="GO" id="GO:0005886">
    <property type="term" value="C:plasma membrane"/>
    <property type="evidence" value="ECO:0007669"/>
    <property type="project" value="UniProtKB-SubCell"/>
</dbReference>
<feature type="transmembrane region" description="Helical" evidence="8">
    <location>
        <begin position="158"/>
        <end position="174"/>
    </location>
</feature>
<gene>
    <name evidence="9" type="ORF">IAA66_01715</name>
</gene>
<reference evidence="9" key="1">
    <citation type="submission" date="2020-10" db="EMBL/GenBank/DDBJ databases">
        <authorList>
            <person name="Gilroy R."/>
        </authorList>
    </citation>
    <scope>NUCLEOTIDE SEQUENCE</scope>
    <source>
        <strain evidence="9">ChiHile30-977</strain>
    </source>
</reference>
<evidence type="ECO:0000256" key="2">
    <source>
        <dbReference type="ARBA" id="ARBA00010735"/>
    </source>
</evidence>
<organism evidence="9 10">
    <name type="scientific">Candidatus Avichristensenella intestinipullorum</name>
    <dbReference type="NCBI Taxonomy" id="2840693"/>
    <lineage>
        <taxon>Bacteria</taxon>
        <taxon>Bacillati</taxon>
        <taxon>Bacillota</taxon>
        <taxon>Clostridia</taxon>
        <taxon>Candidatus Avichristensenella</taxon>
    </lineage>
</organism>
<feature type="transmembrane region" description="Helical" evidence="8">
    <location>
        <begin position="125"/>
        <end position="146"/>
    </location>
</feature>
<feature type="transmembrane region" description="Helical" evidence="8">
    <location>
        <begin position="204"/>
        <end position="223"/>
    </location>
</feature>
<feature type="transmembrane region" description="Helical" evidence="8">
    <location>
        <begin position="181"/>
        <end position="198"/>
    </location>
</feature>
<evidence type="ECO:0000313" key="9">
    <source>
        <dbReference type="EMBL" id="HIQ62288.1"/>
    </source>
</evidence>
<comment type="caution">
    <text evidence="9">The sequence shown here is derived from an EMBL/GenBank/DDBJ whole genome shotgun (WGS) entry which is preliminary data.</text>
</comment>
<evidence type="ECO:0000256" key="1">
    <source>
        <dbReference type="ARBA" id="ARBA00004651"/>
    </source>
</evidence>